<dbReference type="GO" id="GO:0005524">
    <property type="term" value="F:ATP binding"/>
    <property type="evidence" value="ECO:0007669"/>
    <property type="project" value="InterPro"/>
</dbReference>
<sequence length="678" mass="76017">MKPSFHKRFYSCLFLSLILWLSSFCCFNTMAFNLSPTLPLPRGVNNINNNINTVTSLYALQQQEESNGNSKIKPTSTQPHPNAASTLRQYYYPRPHLILLRLTSLTLPFLFWYLSLLKNTLILPLTTSPTSTKIMFKSEGTHLKSLVCKSQSVALLKSIQVLTLRTDLFKGLLKKSPLSTQRVSAWNEELATIVSDVPLTFGVDVAVRILGKEWGLEEKTVSDIITFLEPEAIAGASIGQVYKCKLNRHPSLLKLLKNNVEEYDYWSNRTIALKIQRPESSSSINMDVFLLLEFASWASKTRSGDIPNVIGEFTKGLINELDYVKEASNAEVFRNLYGSYKNVKVPRSSVQLTRSNILVQEWIEGVKGPWGKEEGVEMVRTGIGCCVSQLMETGYFHADPHRGNLLKTEDNELAFIDFGMMASVSAEDRYGLIGLVFGLQNKDLDMITENLVGLGFLEDLEQIDSLIPRLRIALKKATNGTGKAKDMNFAKLQKELDEISRENVLRFRTPGFFTVIIRTLTILEGMALSVDEEFRLVKGAYPFVLKQVLGGDGENGANCPEELKTLLLKILTHKETGRINWSRLNKFLSLAKSASSTSTSTLLPKSDDSSSSDTLSLFFTFLTSPSGLFLKQPLIHEIAQTINMLALRSEITLENLTSGLIKFDKTDRSKIDDDQIER</sequence>
<reference evidence="5" key="1">
    <citation type="journal article" date="2023" name="Commun. Biol.">
        <title>Genome analysis of Parmales, the sister group of diatoms, reveals the evolutionary specialization of diatoms from phago-mixotrophs to photoautotrophs.</title>
        <authorList>
            <person name="Ban H."/>
            <person name="Sato S."/>
            <person name="Yoshikawa S."/>
            <person name="Yamada K."/>
            <person name="Nakamura Y."/>
            <person name="Ichinomiya M."/>
            <person name="Sato N."/>
            <person name="Blanc-Mathieu R."/>
            <person name="Endo H."/>
            <person name="Kuwata A."/>
            <person name="Ogata H."/>
        </authorList>
    </citation>
    <scope>NUCLEOTIDE SEQUENCE [LARGE SCALE GENOMIC DNA]</scope>
    <source>
        <strain evidence="5">NIES 3700</strain>
    </source>
</reference>
<accession>A0A9W7C6D2</accession>
<comment type="caution">
    <text evidence="4">The sequence shown here is derived from an EMBL/GenBank/DDBJ whole genome shotgun (WGS) entry which is preliminary data.</text>
</comment>
<dbReference type="PANTHER" id="PTHR10566:SF128">
    <property type="entry name" value="UBIB DOMAIN CONTAINING KINASE"/>
    <property type="match status" value="1"/>
</dbReference>
<name>A0A9W7C6D2_9STRA</name>
<dbReference type="InterPro" id="IPR004147">
    <property type="entry name" value="ABC1_dom"/>
</dbReference>
<evidence type="ECO:0000256" key="2">
    <source>
        <dbReference type="SAM" id="SignalP"/>
    </source>
</evidence>
<dbReference type="Proteomes" id="UP001165122">
    <property type="component" value="Unassembled WGS sequence"/>
</dbReference>
<feature type="chain" id="PRO_5040907914" description="Protein kinase domain-containing protein" evidence="2">
    <location>
        <begin position="32"/>
        <end position="678"/>
    </location>
</feature>
<dbReference type="InterPro" id="IPR050154">
    <property type="entry name" value="UbiB_kinase"/>
</dbReference>
<feature type="signal peptide" evidence="2">
    <location>
        <begin position="1"/>
        <end position="31"/>
    </location>
</feature>
<dbReference type="SUPFAM" id="SSF56112">
    <property type="entry name" value="Protein kinase-like (PK-like)"/>
    <property type="match status" value="1"/>
</dbReference>
<comment type="similarity">
    <text evidence="1">Belongs to the protein kinase superfamily. ADCK protein kinase family.</text>
</comment>
<dbReference type="PROSITE" id="PS50011">
    <property type="entry name" value="PROTEIN_KINASE_DOM"/>
    <property type="match status" value="1"/>
</dbReference>
<feature type="domain" description="Protein kinase" evidence="3">
    <location>
        <begin position="227"/>
        <end position="588"/>
    </location>
</feature>
<dbReference type="AlphaFoldDB" id="A0A9W7C6D2"/>
<dbReference type="PANTHER" id="PTHR10566">
    <property type="entry name" value="CHAPERONE-ACTIVITY OF BC1 COMPLEX CABC1 -RELATED"/>
    <property type="match status" value="1"/>
</dbReference>
<dbReference type="InterPro" id="IPR000719">
    <property type="entry name" value="Prot_kinase_dom"/>
</dbReference>
<evidence type="ECO:0000313" key="4">
    <source>
        <dbReference type="EMBL" id="GMI00088.1"/>
    </source>
</evidence>
<protein>
    <recommendedName>
        <fullName evidence="3">Protein kinase domain-containing protein</fullName>
    </recommendedName>
</protein>
<keyword evidence="2" id="KW-0732">Signal</keyword>
<dbReference type="CDD" id="cd05121">
    <property type="entry name" value="ABC1_ADCK3-like"/>
    <property type="match status" value="1"/>
</dbReference>
<keyword evidence="5" id="KW-1185">Reference proteome</keyword>
<evidence type="ECO:0000256" key="1">
    <source>
        <dbReference type="ARBA" id="ARBA00009670"/>
    </source>
</evidence>
<dbReference type="Pfam" id="PF03109">
    <property type="entry name" value="ABC1"/>
    <property type="match status" value="1"/>
</dbReference>
<dbReference type="GO" id="GO:0004672">
    <property type="term" value="F:protein kinase activity"/>
    <property type="evidence" value="ECO:0007669"/>
    <property type="project" value="InterPro"/>
</dbReference>
<dbReference type="InterPro" id="IPR011009">
    <property type="entry name" value="Kinase-like_dom_sf"/>
</dbReference>
<dbReference type="OrthoDB" id="427480at2759"/>
<evidence type="ECO:0000313" key="5">
    <source>
        <dbReference type="Proteomes" id="UP001165122"/>
    </source>
</evidence>
<evidence type="ECO:0000259" key="3">
    <source>
        <dbReference type="PROSITE" id="PS50011"/>
    </source>
</evidence>
<organism evidence="4 5">
    <name type="scientific">Triparma laevis f. longispina</name>
    <dbReference type="NCBI Taxonomy" id="1714387"/>
    <lineage>
        <taxon>Eukaryota</taxon>
        <taxon>Sar</taxon>
        <taxon>Stramenopiles</taxon>
        <taxon>Ochrophyta</taxon>
        <taxon>Bolidophyceae</taxon>
        <taxon>Parmales</taxon>
        <taxon>Triparmaceae</taxon>
        <taxon>Triparma</taxon>
    </lineage>
</organism>
<proteinExistence type="inferred from homology"/>
<dbReference type="EMBL" id="BRXW01000018">
    <property type="protein sequence ID" value="GMI00088.1"/>
    <property type="molecule type" value="Genomic_DNA"/>
</dbReference>
<gene>
    <name evidence="4" type="ORF">TrLO_g11768</name>
</gene>